<sequence length="469" mass="50998">MIKTGLYLLLLLLLRFINAYTIYKPPSLSVLLVYLFHWIVSQSFSCLKSESPYKFLFQDKISSLVTMNKQDLLKVQTCVLRVNIHCEGCMHKVKKKLQKVEGVYKVSIDSEQGKVTVSGNADPPSLIEKLEKAGKHAELWGPQKGAGTTPFPISHDQLKKFQIENFNKNNNQKNGSVQQLPFKKGVEKAPAKDHKSVRFELPEDDDEEDYDDVFDEFDEDEDFEDEFGEVHGKVPVKGAVGGGGGEKLSKGEKGGGKEGGKAKKKGGGGGGGGGGGIDMFIKGMLNKASGKKKRKSEKSSKKKEGFELGDGKKGKNDDNGTNGRSKKTGDNLHGGKQQHHNQQQQAFNEMKGNHKGGGGGGRNMEMMGLAAMNNDGGFPGAGQGNPYSQQQQQYMAQMMMMNQMNQHGHEGAYHHPMVYARPPPPAHMGYGGPAPQMGYGYGPYGAPPAASGGYAHVFSDENTDSCSIM</sequence>
<dbReference type="InterPro" id="IPR006121">
    <property type="entry name" value="HMA_dom"/>
</dbReference>
<name>A0A8X8WEJ3_SALSN</name>
<keyword evidence="3" id="KW-0479">Metal-binding</keyword>
<evidence type="ECO:0000256" key="2">
    <source>
        <dbReference type="ARBA" id="ARBA00022481"/>
    </source>
</evidence>
<evidence type="ECO:0000256" key="7">
    <source>
        <dbReference type="SAM" id="SignalP"/>
    </source>
</evidence>
<evidence type="ECO:0000256" key="1">
    <source>
        <dbReference type="ARBA" id="ARBA00004170"/>
    </source>
</evidence>
<dbReference type="PROSITE" id="PS50846">
    <property type="entry name" value="HMA_2"/>
    <property type="match status" value="1"/>
</dbReference>
<reference evidence="9" key="2">
    <citation type="submission" date="2020-08" db="EMBL/GenBank/DDBJ databases">
        <title>Plant Genome Project.</title>
        <authorList>
            <person name="Zhang R.-G."/>
        </authorList>
    </citation>
    <scope>NUCLEOTIDE SEQUENCE</scope>
    <source>
        <strain evidence="9">Huo1</strain>
        <tissue evidence="9">Leaf</tissue>
    </source>
</reference>
<dbReference type="PANTHER" id="PTHR45868:SF83">
    <property type="entry name" value="HEAVY METAL-ASSOCIATED ISOPRENYLATED PLANT PROTEIN 33"/>
    <property type="match status" value="1"/>
</dbReference>
<comment type="subcellular location">
    <subcellularLocation>
        <location evidence="1">Membrane</location>
        <topology evidence="1">Peripheral membrane protein</topology>
    </subcellularLocation>
</comment>
<evidence type="ECO:0000256" key="4">
    <source>
        <dbReference type="ARBA" id="ARBA00023289"/>
    </source>
</evidence>
<dbReference type="GO" id="GO:0009626">
    <property type="term" value="P:plant-type hypersensitive response"/>
    <property type="evidence" value="ECO:0007669"/>
    <property type="project" value="UniProtKB-KW"/>
</dbReference>
<dbReference type="EMBL" id="PNBA02000018">
    <property type="protein sequence ID" value="KAG6393170.1"/>
    <property type="molecule type" value="Genomic_DNA"/>
</dbReference>
<feature type="compositionally biased region" description="Basic and acidic residues" evidence="6">
    <location>
        <begin position="297"/>
        <end position="318"/>
    </location>
</feature>
<evidence type="ECO:0000313" key="9">
    <source>
        <dbReference type="EMBL" id="KAG6393170.1"/>
    </source>
</evidence>
<proteinExistence type="inferred from homology"/>
<keyword evidence="4" id="KW-0449">Lipoprotein</keyword>
<feature type="domain" description="HMA" evidence="8">
    <location>
        <begin position="75"/>
        <end position="138"/>
    </location>
</feature>
<evidence type="ECO:0000256" key="6">
    <source>
        <dbReference type="SAM" id="MobiDB-lite"/>
    </source>
</evidence>
<gene>
    <name evidence="9" type="ORF">SASPL_147405</name>
</gene>
<dbReference type="SUPFAM" id="SSF55008">
    <property type="entry name" value="HMA, heavy metal-associated domain"/>
    <property type="match status" value="1"/>
</dbReference>
<accession>A0A8X8WEJ3</accession>
<evidence type="ECO:0000313" key="10">
    <source>
        <dbReference type="Proteomes" id="UP000298416"/>
    </source>
</evidence>
<dbReference type="AlphaFoldDB" id="A0A8X8WEJ3"/>
<evidence type="ECO:0000256" key="5">
    <source>
        <dbReference type="ARBA" id="ARBA00024045"/>
    </source>
</evidence>
<protein>
    <recommendedName>
        <fullName evidence="8">HMA domain-containing protein</fullName>
    </recommendedName>
</protein>
<dbReference type="Proteomes" id="UP000298416">
    <property type="component" value="Unassembled WGS sequence"/>
</dbReference>
<dbReference type="InterPro" id="IPR036163">
    <property type="entry name" value="HMA_dom_sf"/>
</dbReference>
<comment type="caution">
    <text evidence="9">The sequence shown here is derived from an EMBL/GenBank/DDBJ whole genome shotgun (WGS) entry which is preliminary data.</text>
</comment>
<keyword evidence="10" id="KW-1185">Reference proteome</keyword>
<dbReference type="FunFam" id="3.30.70.100:FF:000008">
    <property type="entry name" value="Copper transport protein ATOX1"/>
    <property type="match status" value="1"/>
</dbReference>
<dbReference type="PANTHER" id="PTHR45868">
    <property type="entry name" value="HEAVY METAL-ASSOCIATED ISOPRENYLATED PLANT PROTEIN 33-RELATED"/>
    <property type="match status" value="1"/>
</dbReference>
<dbReference type="Gene3D" id="3.30.70.100">
    <property type="match status" value="1"/>
</dbReference>
<feature type="region of interest" description="Disordered" evidence="6">
    <location>
        <begin position="234"/>
        <end position="362"/>
    </location>
</feature>
<dbReference type="Pfam" id="PF00403">
    <property type="entry name" value="HMA"/>
    <property type="match status" value="1"/>
</dbReference>
<dbReference type="CDD" id="cd00371">
    <property type="entry name" value="HMA"/>
    <property type="match status" value="1"/>
</dbReference>
<feature type="compositionally biased region" description="Basic and acidic residues" evidence="6">
    <location>
        <begin position="185"/>
        <end position="201"/>
    </location>
</feature>
<keyword evidence="4" id="KW-0636">Prenylation</keyword>
<feature type="compositionally biased region" description="Gly residues" evidence="6">
    <location>
        <begin position="267"/>
        <end position="277"/>
    </location>
</feature>
<reference evidence="9" key="1">
    <citation type="submission" date="2018-01" db="EMBL/GenBank/DDBJ databases">
        <authorList>
            <person name="Mao J.F."/>
        </authorList>
    </citation>
    <scope>NUCLEOTIDE SEQUENCE</scope>
    <source>
        <strain evidence="9">Huo1</strain>
        <tissue evidence="9">Leaf</tissue>
    </source>
</reference>
<keyword evidence="7" id="KW-0732">Signal</keyword>
<organism evidence="9">
    <name type="scientific">Salvia splendens</name>
    <name type="common">Scarlet sage</name>
    <dbReference type="NCBI Taxonomy" id="180675"/>
    <lineage>
        <taxon>Eukaryota</taxon>
        <taxon>Viridiplantae</taxon>
        <taxon>Streptophyta</taxon>
        <taxon>Embryophyta</taxon>
        <taxon>Tracheophyta</taxon>
        <taxon>Spermatophyta</taxon>
        <taxon>Magnoliopsida</taxon>
        <taxon>eudicotyledons</taxon>
        <taxon>Gunneridae</taxon>
        <taxon>Pentapetalae</taxon>
        <taxon>asterids</taxon>
        <taxon>lamiids</taxon>
        <taxon>Lamiales</taxon>
        <taxon>Lamiaceae</taxon>
        <taxon>Nepetoideae</taxon>
        <taxon>Mentheae</taxon>
        <taxon>Salviinae</taxon>
        <taxon>Salvia</taxon>
        <taxon>Salvia subgen. Calosphace</taxon>
        <taxon>core Calosphace</taxon>
    </lineage>
</organism>
<dbReference type="GO" id="GO:0046872">
    <property type="term" value="F:metal ion binding"/>
    <property type="evidence" value="ECO:0007669"/>
    <property type="project" value="UniProtKB-KW"/>
</dbReference>
<feature type="signal peptide" evidence="7">
    <location>
        <begin position="1"/>
        <end position="19"/>
    </location>
</feature>
<feature type="region of interest" description="Disordered" evidence="6">
    <location>
        <begin position="185"/>
        <end position="210"/>
    </location>
</feature>
<evidence type="ECO:0000256" key="3">
    <source>
        <dbReference type="ARBA" id="ARBA00022723"/>
    </source>
</evidence>
<comment type="similarity">
    <text evidence="5">Belongs to the HIPP family.</text>
</comment>
<keyword evidence="2" id="KW-0488">Methylation</keyword>
<feature type="compositionally biased region" description="Basic and acidic residues" evidence="6">
    <location>
        <begin position="247"/>
        <end position="261"/>
    </location>
</feature>
<feature type="chain" id="PRO_5036494624" description="HMA domain-containing protein" evidence="7">
    <location>
        <begin position="20"/>
        <end position="469"/>
    </location>
</feature>
<dbReference type="GO" id="GO:0016020">
    <property type="term" value="C:membrane"/>
    <property type="evidence" value="ECO:0007669"/>
    <property type="project" value="UniProtKB-SubCell"/>
</dbReference>
<evidence type="ECO:0000259" key="8">
    <source>
        <dbReference type="PROSITE" id="PS50846"/>
    </source>
</evidence>